<dbReference type="OrthoDB" id="10058137at2759"/>
<dbReference type="Proteomes" id="UP000663829">
    <property type="component" value="Unassembled WGS sequence"/>
</dbReference>
<evidence type="ECO:0000313" key="1">
    <source>
        <dbReference type="EMBL" id="CAF1464947.1"/>
    </source>
</evidence>
<dbReference type="AlphaFoldDB" id="A0A815QLP4"/>
<evidence type="ECO:0000313" key="2">
    <source>
        <dbReference type="EMBL" id="CAF4334327.1"/>
    </source>
</evidence>
<protein>
    <submittedName>
        <fullName evidence="1">Uncharacterized protein</fullName>
    </submittedName>
</protein>
<evidence type="ECO:0000313" key="3">
    <source>
        <dbReference type="Proteomes" id="UP000663829"/>
    </source>
</evidence>
<comment type="caution">
    <text evidence="1">The sequence shown here is derived from an EMBL/GenBank/DDBJ whole genome shotgun (WGS) entry which is preliminary data.</text>
</comment>
<gene>
    <name evidence="1" type="ORF">GPM918_LOCUS35233</name>
    <name evidence="2" type="ORF">SRO942_LOCUS35950</name>
</gene>
<sequence length="143" mass="16878">SSTSFLLSGYGVANTYTSDDIVRRWIYIFENYGDNKYMKAMRLMSGFFASLPNMKLHQRPEAFEIHLPSKWPWFYLRRQQLLLFLQDPTHLATKWRNRLLSSADIIVSEIVYYSTHIVRSNPKTSGTFVYLHISFLFKPVSVR</sequence>
<dbReference type="Proteomes" id="UP000681722">
    <property type="component" value="Unassembled WGS sequence"/>
</dbReference>
<reference evidence="1" key="1">
    <citation type="submission" date="2021-02" db="EMBL/GenBank/DDBJ databases">
        <authorList>
            <person name="Nowell W R."/>
        </authorList>
    </citation>
    <scope>NUCLEOTIDE SEQUENCE</scope>
</reference>
<name>A0A815QLP4_9BILA</name>
<proteinExistence type="predicted"/>
<feature type="non-terminal residue" evidence="1">
    <location>
        <position position="1"/>
    </location>
</feature>
<dbReference type="EMBL" id="CAJOBC010085683">
    <property type="protein sequence ID" value="CAF4334327.1"/>
    <property type="molecule type" value="Genomic_DNA"/>
</dbReference>
<dbReference type="EMBL" id="CAJNOQ010020218">
    <property type="protein sequence ID" value="CAF1464947.1"/>
    <property type="molecule type" value="Genomic_DNA"/>
</dbReference>
<accession>A0A815QLP4</accession>
<organism evidence="1 3">
    <name type="scientific">Didymodactylos carnosus</name>
    <dbReference type="NCBI Taxonomy" id="1234261"/>
    <lineage>
        <taxon>Eukaryota</taxon>
        <taxon>Metazoa</taxon>
        <taxon>Spiralia</taxon>
        <taxon>Gnathifera</taxon>
        <taxon>Rotifera</taxon>
        <taxon>Eurotatoria</taxon>
        <taxon>Bdelloidea</taxon>
        <taxon>Philodinida</taxon>
        <taxon>Philodinidae</taxon>
        <taxon>Didymodactylos</taxon>
    </lineage>
</organism>
<keyword evidence="3" id="KW-1185">Reference proteome</keyword>